<dbReference type="AlphaFoldDB" id="A0A2J6TAD3"/>
<dbReference type="SUPFAM" id="SSF56601">
    <property type="entry name" value="beta-lactamase/transpeptidase-like"/>
    <property type="match status" value="1"/>
</dbReference>
<dbReference type="PANTHER" id="PTHR22935">
    <property type="entry name" value="PENICILLIN-BINDING PROTEIN"/>
    <property type="match status" value="1"/>
</dbReference>
<keyword evidence="6" id="KW-1185">Reference proteome</keyword>
<dbReference type="Pfam" id="PF26335">
    <property type="entry name" value="ARB_00930_C"/>
    <property type="match status" value="1"/>
</dbReference>
<evidence type="ECO:0000256" key="1">
    <source>
        <dbReference type="ARBA" id="ARBA00038473"/>
    </source>
</evidence>
<feature type="domain" description="Beta-lactamase-related" evidence="3">
    <location>
        <begin position="92"/>
        <end position="338"/>
    </location>
</feature>
<feature type="domain" description="Beta-lactamase-like ARB-00930-like C-terminal" evidence="4">
    <location>
        <begin position="354"/>
        <end position="486"/>
    </location>
</feature>
<dbReference type="InterPro" id="IPR001466">
    <property type="entry name" value="Beta-lactam-related"/>
</dbReference>
<feature type="chain" id="PRO_5014400322" evidence="2">
    <location>
        <begin position="19"/>
        <end position="487"/>
    </location>
</feature>
<evidence type="ECO:0000259" key="4">
    <source>
        <dbReference type="Pfam" id="PF26335"/>
    </source>
</evidence>
<reference evidence="5 6" key="1">
    <citation type="submission" date="2016-04" db="EMBL/GenBank/DDBJ databases">
        <title>A degradative enzymes factory behind the ericoid mycorrhizal symbiosis.</title>
        <authorList>
            <consortium name="DOE Joint Genome Institute"/>
            <person name="Martino E."/>
            <person name="Morin E."/>
            <person name="Grelet G."/>
            <person name="Kuo A."/>
            <person name="Kohler A."/>
            <person name="Daghino S."/>
            <person name="Barry K."/>
            <person name="Choi C."/>
            <person name="Cichocki N."/>
            <person name="Clum A."/>
            <person name="Copeland A."/>
            <person name="Hainaut M."/>
            <person name="Haridas S."/>
            <person name="Labutti K."/>
            <person name="Lindquist E."/>
            <person name="Lipzen A."/>
            <person name="Khouja H.-R."/>
            <person name="Murat C."/>
            <person name="Ohm R."/>
            <person name="Olson A."/>
            <person name="Spatafora J."/>
            <person name="Veneault-Fourrey C."/>
            <person name="Henrissat B."/>
            <person name="Grigoriev I."/>
            <person name="Martin F."/>
            <person name="Perotto S."/>
        </authorList>
    </citation>
    <scope>NUCLEOTIDE SEQUENCE [LARGE SCALE GENOMIC DNA]</scope>
    <source>
        <strain evidence="5 6">E</strain>
    </source>
</reference>
<dbReference type="InParanoid" id="A0A2J6TAD3"/>
<sequence length="487" mass="52994">MKTAHISFILAVPSLALARCPPTGPVLPPPSNLQSLDLSTLANILDGLSSGNNTSKWNSSTTSISTEITSANSTFFTYNYTAPVRNESGVGVVDNNTIFRVASVTNVFTVLAVLLENNVKMEDLVSEFIPELNDPKWAEVSIGMLTSQISGTPRDEFFNLLLQDDLSWQPGDRAAYSDIAYILLGYALENTTGIPYTQLVSNKITSPLKLQNTGFDLPSLSKAIVPVGLQWFTNGFDYYKATAGLYSTTHDLSIFLRAILNSTLLTPPQTRAWLKPHAFTSSTNAVGAPWEIYRPSSLTPTPRYIDHYTKQGNVPGYSALIIVVPEYEVGVAIAVAGEDAYTASIELFNAVEAELQALAKYGGRYVSGNSSLEVTIDSGPGMKIPKWTNLGKDMLFAFDSILFDGNGTMLDARVYPVSEGERWRTVFEEDGRESGEAVTSTACMTWEAVDQLRYAGLPCDEVNFQAGGRGEIVGVKIPGLRAHLYKD</sequence>
<dbReference type="PANTHER" id="PTHR22935:SF95">
    <property type="entry name" value="BETA-LACTAMASE-LIKE 1-RELATED"/>
    <property type="match status" value="1"/>
</dbReference>
<dbReference type="InterPro" id="IPR051478">
    <property type="entry name" value="Beta-lactamase-like_AB/R"/>
</dbReference>
<accession>A0A2J6TAD3</accession>
<dbReference type="InterPro" id="IPR012338">
    <property type="entry name" value="Beta-lactam/transpept-like"/>
</dbReference>
<dbReference type="InterPro" id="IPR058664">
    <property type="entry name" value="ARB_00930-like_C"/>
</dbReference>
<dbReference type="Proteomes" id="UP000235371">
    <property type="component" value="Unassembled WGS sequence"/>
</dbReference>
<name>A0A2J6TAD3_9HELO</name>
<dbReference type="Gene3D" id="3.40.710.10">
    <property type="entry name" value="DD-peptidase/beta-lactamase superfamily"/>
    <property type="match status" value="1"/>
</dbReference>
<organism evidence="5 6">
    <name type="scientific">Hyaloscypha bicolor E</name>
    <dbReference type="NCBI Taxonomy" id="1095630"/>
    <lineage>
        <taxon>Eukaryota</taxon>
        <taxon>Fungi</taxon>
        <taxon>Dikarya</taxon>
        <taxon>Ascomycota</taxon>
        <taxon>Pezizomycotina</taxon>
        <taxon>Leotiomycetes</taxon>
        <taxon>Helotiales</taxon>
        <taxon>Hyaloscyphaceae</taxon>
        <taxon>Hyaloscypha</taxon>
        <taxon>Hyaloscypha bicolor</taxon>
    </lineage>
</organism>
<evidence type="ECO:0000259" key="3">
    <source>
        <dbReference type="Pfam" id="PF00144"/>
    </source>
</evidence>
<dbReference type="GeneID" id="36596650"/>
<dbReference type="OrthoDB" id="10250282at2759"/>
<evidence type="ECO:0000256" key="2">
    <source>
        <dbReference type="SAM" id="SignalP"/>
    </source>
</evidence>
<dbReference type="STRING" id="1095630.A0A2J6TAD3"/>
<comment type="similarity">
    <text evidence="1">Belongs to the beta-lactamase family.</text>
</comment>
<dbReference type="Pfam" id="PF00144">
    <property type="entry name" value="Beta-lactamase"/>
    <property type="match status" value="1"/>
</dbReference>
<gene>
    <name evidence="5" type="ORF">K444DRAFT_722915</name>
</gene>
<evidence type="ECO:0000313" key="5">
    <source>
        <dbReference type="EMBL" id="PMD59980.1"/>
    </source>
</evidence>
<dbReference type="EMBL" id="KZ613803">
    <property type="protein sequence ID" value="PMD59980.1"/>
    <property type="molecule type" value="Genomic_DNA"/>
</dbReference>
<dbReference type="RefSeq" id="XP_024736884.1">
    <property type="nucleotide sequence ID" value="XM_024888574.1"/>
</dbReference>
<proteinExistence type="inferred from homology"/>
<keyword evidence="2" id="KW-0732">Signal</keyword>
<feature type="signal peptide" evidence="2">
    <location>
        <begin position="1"/>
        <end position="18"/>
    </location>
</feature>
<protein>
    <submittedName>
        <fullName evidence="5">Beta-lactamase/transpeptidase-like protein</fullName>
    </submittedName>
</protein>
<evidence type="ECO:0000313" key="6">
    <source>
        <dbReference type="Proteomes" id="UP000235371"/>
    </source>
</evidence>